<protein>
    <submittedName>
        <fullName evidence="3">AAA family ATPase</fullName>
    </submittedName>
</protein>
<dbReference type="InterPro" id="IPR003593">
    <property type="entry name" value="AAA+_ATPase"/>
</dbReference>
<evidence type="ECO:0000313" key="4">
    <source>
        <dbReference type="Proteomes" id="UP001059824"/>
    </source>
</evidence>
<organism evidence="3 4">
    <name type="scientific">Candidatus Mycosynbacter amalyticus</name>
    <dbReference type="NCBI Taxonomy" id="2665156"/>
    <lineage>
        <taxon>Bacteria</taxon>
        <taxon>Candidatus Saccharimonadota</taxon>
        <taxon>Candidatus Saccharimonadota incertae sedis</taxon>
        <taxon>Candidatus Mycosynbacter</taxon>
    </lineage>
</organism>
<evidence type="ECO:0000313" key="3">
    <source>
        <dbReference type="EMBL" id="QHN42580.1"/>
    </source>
</evidence>
<accession>A0A857MPI4</accession>
<dbReference type="CDD" id="cd18037">
    <property type="entry name" value="DEXSc_Pif1_like"/>
    <property type="match status" value="1"/>
</dbReference>
<dbReference type="Gene3D" id="2.30.30.940">
    <property type="match status" value="1"/>
</dbReference>
<dbReference type="Pfam" id="PF05970">
    <property type="entry name" value="PIF1"/>
    <property type="match status" value="1"/>
</dbReference>
<dbReference type="InterPro" id="IPR051055">
    <property type="entry name" value="PIF1_helicase"/>
</dbReference>
<dbReference type="SUPFAM" id="SSF52540">
    <property type="entry name" value="P-loop containing nucleoside triphosphate hydrolases"/>
    <property type="match status" value="2"/>
</dbReference>
<dbReference type="SMART" id="SM00382">
    <property type="entry name" value="AAA"/>
    <property type="match status" value="1"/>
</dbReference>
<keyword evidence="4" id="KW-1185">Reference proteome</keyword>
<feature type="region of interest" description="Disordered" evidence="1">
    <location>
        <begin position="416"/>
        <end position="444"/>
    </location>
</feature>
<dbReference type="GO" id="GO:0006281">
    <property type="term" value="P:DNA repair"/>
    <property type="evidence" value="ECO:0007669"/>
    <property type="project" value="InterPro"/>
</dbReference>
<dbReference type="PANTHER" id="PTHR47642">
    <property type="entry name" value="ATP-DEPENDENT DNA HELICASE"/>
    <property type="match status" value="1"/>
</dbReference>
<feature type="compositionally biased region" description="Basic and acidic residues" evidence="1">
    <location>
        <begin position="416"/>
        <end position="437"/>
    </location>
</feature>
<dbReference type="Gene3D" id="3.40.50.300">
    <property type="entry name" value="P-loop containing nucleotide triphosphate hydrolases"/>
    <property type="match status" value="1"/>
</dbReference>
<evidence type="ECO:0000256" key="1">
    <source>
        <dbReference type="SAM" id="MobiDB-lite"/>
    </source>
</evidence>
<feature type="domain" description="AAA+ ATPase" evidence="2">
    <location>
        <begin position="12"/>
        <end position="213"/>
    </location>
</feature>
<dbReference type="CDD" id="cd18809">
    <property type="entry name" value="SF1_C_RecD"/>
    <property type="match status" value="1"/>
</dbReference>
<name>A0A857MPI4_9BACT</name>
<gene>
    <name evidence="3" type="ORF">GII36_01790</name>
</gene>
<evidence type="ECO:0000259" key="2">
    <source>
        <dbReference type="SMART" id="SM00382"/>
    </source>
</evidence>
<dbReference type="EMBL" id="CP045921">
    <property type="protein sequence ID" value="QHN42580.1"/>
    <property type="molecule type" value="Genomic_DNA"/>
</dbReference>
<dbReference type="AlphaFoldDB" id="A0A857MPI4"/>
<dbReference type="InterPro" id="IPR010285">
    <property type="entry name" value="DNA_helicase_pif1-like_DEAD"/>
</dbReference>
<sequence length="508" mass="56372">MKQDIALEVLLEGHSALLTGPAGTGKTYLLNQFIRHAKAEGKHVSITATTGLAATHLGGNTIHAWSGIGVADELRPGFADHMSKTRRETIEKTDVLIIDEISMLHDYRLDMVDEVCRLVRRRDEPFGGIQVIMSGDFFQLPPVNRSDGRAGGFVVNSQVWAELDPVVIYLVEQHRQDDEELLDILTALRAGDIRRHHAEKLLARAEIEPDDPETITELHTVNIDVDTINHAKLAALDTEERTFQQFTTGSANYVESLQRSVLAPAELVLRRGALVMAVKNSPQRTYANGSIGTVVDFEPGTDYPVVEFRSGRTVTMVPDSWEMRDGDKKRASISQIPLRLAWAITVHKSQGMTLDAARIDLRKAFVPGMGYVALSRVRNIDSLYLYGINRTALAISEDALAIDDVLRSKTKQDSTRFAHLSEKAAKRAEKGDVEPKKKSGSSGWADKIAKMRETYPNAYKPWTNQDDATLKEGFQNGNDIAALSELLGRHEGSIKMRLQKHFGEDVVS</sequence>
<dbReference type="Proteomes" id="UP001059824">
    <property type="component" value="Chromosome"/>
</dbReference>
<dbReference type="PANTHER" id="PTHR47642:SF5">
    <property type="entry name" value="ATP-DEPENDENT DNA HELICASE"/>
    <property type="match status" value="1"/>
</dbReference>
<dbReference type="InterPro" id="IPR027417">
    <property type="entry name" value="P-loop_NTPase"/>
</dbReference>
<dbReference type="KEGG" id="mama:GII36_01790"/>
<dbReference type="GO" id="GO:0003678">
    <property type="term" value="F:DNA helicase activity"/>
    <property type="evidence" value="ECO:0007669"/>
    <property type="project" value="InterPro"/>
</dbReference>
<proteinExistence type="predicted"/>
<dbReference type="RefSeq" id="WP_260763986.1">
    <property type="nucleotide sequence ID" value="NZ_CP045921.1"/>
</dbReference>
<dbReference type="GO" id="GO:0000723">
    <property type="term" value="P:telomere maintenance"/>
    <property type="evidence" value="ECO:0007669"/>
    <property type="project" value="InterPro"/>
</dbReference>
<reference evidence="3" key="1">
    <citation type="journal article" date="2021" name="Nat. Microbiol.">
        <title>Cocultivation of an ultrasmall environmental parasitic bacterium with lytic ability against bacteria associated with wastewater foams.</title>
        <authorList>
            <person name="Batinovic S."/>
            <person name="Rose J.J.A."/>
            <person name="Ratcliffe J."/>
            <person name="Seviour R.J."/>
            <person name="Petrovski S."/>
        </authorList>
    </citation>
    <scope>NUCLEOTIDE SEQUENCE</scope>
    <source>
        <strain evidence="3">JR1</strain>
    </source>
</reference>